<dbReference type="GO" id="GO:0043137">
    <property type="term" value="P:DNA replication, removal of RNA primer"/>
    <property type="evidence" value="ECO:0007669"/>
    <property type="project" value="TreeGrafter"/>
</dbReference>
<organism evidence="14 15">
    <name type="scientific">Uabimicrobium amorphum</name>
    <dbReference type="NCBI Taxonomy" id="2596890"/>
    <lineage>
        <taxon>Bacteria</taxon>
        <taxon>Pseudomonadati</taxon>
        <taxon>Planctomycetota</taxon>
        <taxon>Candidatus Uabimicrobiia</taxon>
        <taxon>Candidatus Uabimicrobiales</taxon>
        <taxon>Candidatus Uabimicrobiaceae</taxon>
        <taxon>Candidatus Uabimicrobium</taxon>
    </lineage>
</organism>
<dbReference type="InterPro" id="IPR012337">
    <property type="entry name" value="RNaseH-like_sf"/>
</dbReference>
<dbReference type="PROSITE" id="PS51975">
    <property type="entry name" value="RNASE_H_2"/>
    <property type="match status" value="1"/>
</dbReference>
<evidence type="ECO:0000313" key="15">
    <source>
        <dbReference type="Proteomes" id="UP000326354"/>
    </source>
</evidence>
<keyword evidence="6" id="KW-0963">Cytoplasm</keyword>
<dbReference type="OrthoDB" id="9803420at2"/>
<evidence type="ECO:0000256" key="2">
    <source>
        <dbReference type="ARBA" id="ARBA00001946"/>
    </source>
</evidence>
<evidence type="ECO:0000259" key="13">
    <source>
        <dbReference type="PROSITE" id="PS51975"/>
    </source>
</evidence>
<comment type="cofactor">
    <cofactor evidence="11">
        <name>Mn(2+)</name>
        <dbReference type="ChEBI" id="CHEBI:29035"/>
    </cofactor>
    <cofactor evidence="11">
        <name>Mg(2+)</name>
        <dbReference type="ChEBI" id="CHEBI:18420"/>
    </cofactor>
    <text evidence="11">Manganese or magnesium. Binds 1 divalent metal ion per monomer in the absence of substrate. May bind a second metal ion after substrate binding.</text>
</comment>
<evidence type="ECO:0000256" key="1">
    <source>
        <dbReference type="ARBA" id="ARBA00000077"/>
    </source>
</evidence>
<keyword evidence="7 11" id="KW-0540">Nuclease</keyword>
<dbReference type="Gene3D" id="1.10.10.460">
    <property type="entry name" value="Ribonuclease hii. Domain 2"/>
    <property type="match status" value="1"/>
</dbReference>
<keyword evidence="10 11" id="KW-0378">Hydrolase</keyword>
<dbReference type="InterPro" id="IPR001352">
    <property type="entry name" value="RNase_HII/HIII"/>
</dbReference>
<dbReference type="GO" id="GO:0030145">
    <property type="term" value="F:manganese ion binding"/>
    <property type="evidence" value="ECO:0007669"/>
    <property type="project" value="InterPro"/>
</dbReference>
<gene>
    <name evidence="14" type="ORF">UABAM_02090</name>
</gene>
<dbReference type="EC" id="3.1.26.4" evidence="12"/>
<dbReference type="GO" id="GO:0005737">
    <property type="term" value="C:cytoplasm"/>
    <property type="evidence" value="ECO:0007669"/>
    <property type="project" value="UniProtKB-SubCell"/>
</dbReference>
<comment type="subcellular location">
    <subcellularLocation>
        <location evidence="4">Cytoplasm</location>
    </subcellularLocation>
</comment>
<evidence type="ECO:0000256" key="8">
    <source>
        <dbReference type="ARBA" id="ARBA00022723"/>
    </source>
</evidence>
<evidence type="ECO:0000256" key="4">
    <source>
        <dbReference type="ARBA" id="ARBA00004496"/>
    </source>
</evidence>
<evidence type="ECO:0000256" key="5">
    <source>
        <dbReference type="ARBA" id="ARBA00008378"/>
    </source>
</evidence>
<keyword evidence="9 11" id="KW-0255">Endonuclease</keyword>
<dbReference type="Pfam" id="PF01351">
    <property type="entry name" value="RNase_HII"/>
    <property type="match status" value="1"/>
</dbReference>
<dbReference type="InterPro" id="IPR036397">
    <property type="entry name" value="RNaseH_sf"/>
</dbReference>
<dbReference type="Gene3D" id="3.30.420.10">
    <property type="entry name" value="Ribonuclease H-like superfamily/Ribonuclease H"/>
    <property type="match status" value="1"/>
</dbReference>
<feature type="domain" description="RNase H type-2" evidence="13">
    <location>
        <begin position="1"/>
        <end position="211"/>
    </location>
</feature>
<evidence type="ECO:0000256" key="12">
    <source>
        <dbReference type="RuleBase" id="RU003515"/>
    </source>
</evidence>
<dbReference type="PANTHER" id="PTHR10954">
    <property type="entry name" value="RIBONUCLEASE H2 SUBUNIT A"/>
    <property type="match status" value="1"/>
</dbReference>
<evidence type="ECO:0000256" key="6">
    <source>
        <dbReference type="ARBA" id="ARBA00022490"/>
    </source>
</evidence>
<feature type="binding site" evidence="11">
    <location>
        <position position="8"/>
    </location>
    <ligand>
        <name>a divalent metal cation</name>
        <dbReference type="ChEBI" id="CHEBI:60240"/>
    </ligand>
</feature>
<evidence type="ECO:0000256" key="10">
    <source>
        <dbReference type="ARBA" id="ARBA00022801"/>
    </source>
</evidence>
<dbReference type="GO" id="GO:0003723">
    <property type="term" value="F:RNA binding"/>
    <property type="evidence" value="ECO:0007669"/>
    <property type="project" value="UniProtKB-UniRule"/>
</dbReference>
<dbReference type="HAMAP" id="MF_00052_A">
    <property type="entry name" value="RNase_HII_A"/>
    <property type="match status" value="1"/>
</dbReference>
<comment type="similarity">
    <text evidence="5">Belongs to the RNase HII family. RnhC subfamily.</text>
</comment>
<feature type="binding site" evidence="11">
    <location>
        <position position="7"/>
    </location>
    <ligand>
        <name>a divalent metal cation</name>
        <dbReference type="ChEBI" id="CHEBI:60240"/>
    </ligand>
</feature>
<dbReference type="InterPro" id="IPR020787">
    <property type="entry name" value="RNase_HII_arc"/>
</dbReference>
<evidence type="ECO:0000256" key="11">
    <source>
        <dbReference type="PROSITE-ProRule" id="PRU01319"/>
    </source>
</evidence>
<keyword evidence="8 11" id="KW-0479">Metal-binding</keyword>
<dbReference type="RefSeq" id="WP_151967924.1">
    <property type="nucleotide sequence ID" value="NZ_AP019860.1"/>
</dbReference>
<dbReference type="GO" id="GO:0032299">
    <property type="term" value="C:ribonuclease H2 complex"/>
    <property type="evidence" value="ECO:0007669"/>
    <property type="project" value="TreeGrafter"/>
</dbReference>
<dbReference type="PANTHER" id="PTHR10954:SF23">
    <property type="entry name" value="RIBONUCLEASE"/>
    <property type="match status" value="1"/>
</dbReference>
<dbReference type="InterPro" id="IPR024567">
    <property type="entry name" value="RNase_HII/HIII_dom"/>
</dbReference>
<feature type="binding site" evidence="11">
    <location>
        <position position="105"/>
    </location>
    <ligand>
        <name>a divalent metal cation</name>
        <dbReference type="ChEBI" id="CHEBI:60240"/>
    </ligand>
</feature>
<dbReference type="CDD" id="cd07180">
    <property type="entry name" value="RNase_HII_archaea_like"/>
    <property type="match status" value="1"/>
</dbReference>
<dbReference type="NCBIfam" id="TIGR00729">
    <property type="entry name" value="ribonuclease HII"/>
    <property type="match status" value="1"/>
</dbReference>
<dbReference type="InterPro" id="IPR023160">
    <property type="entry name" value="RNase_HII_hlx-loop-hlx_cap_dom"/>
</dbReference>
<proteinExistence type="inferred from homology"/>
<dbReference type="SUPFAM" id="SSF53098">
    <property type="entry name" value="Ribonuclease H-like"/>
    <property type="match status" value="1"/>
</dbReference>
<reference evidence="14 15" key="1">
    <citation type="submission" date="2019-08" db="EMBL/GenBank/DDBJ databases">
        <title>Complete genome sequence of Candidatus Uab amorphum.</title>
        <authorList>
            <person name="Shiratori T."/>
            <person name="Suzuki S."/>
            <person name="Kakizawa Y."/>
            <person name="Ishida K."/>
        </authorList>
    </citation>
    <scope>NUCLEOTIDE SEQUENCE [LARGE SCALE GENOMIC DNA]</scope>
    <source>
        <strain evidence="14 15">SRT547</strain>
    </source>
</reference>
<evidence type="ECO:0000313" key="14">
    <source>
        <dbReference type="EMBL" id="BBM83737.1"/>
    </source>
</evidence>
<comment type="cofactor">
    <cofactor evidence="2">
        <name>Mg(2+)</name>
        <dbReference type="ChEBI" id="CHEBI:18420"/>
    </cofactor>
</comment>
<evidence type="ECO:0000256" key="9">
    <source>
        <dbReference type="ARBA" id="ARBA00022759"/>
    </source>
</evidence>
<dbReference type="InterPro" id="IPR004649">
    <property type="entry name" value="RNase_H2_suA"/>
</dbReference>
<accession>A0A5S9F2J1</accession>
<protein>
    <recommendedName>
        <fullName evidence="12">Ribonuclease</fullName>
        <ecNumber evidence="12">3.1.26.4</ecNumber>
    </recommendedName>
</protein>
<keyword evidence="15" id="KW-1185">Reference proteome</keyword>
<dbReference type="GO" id="GO:0004523">
    <property type="term" value="F:RNA-DNA hybrid ribonuclease activity"/>
    <property type="evidence" value="ECO:0007669"/>
    <property type="project" value="UniProtKB-UniRule"/>
</dbReference>
<dbReference type="KEGG" id="uam:UABAM_02090"/>
<dbReference type="Proteomes" id="UP000326354">
    <property type="component" value="Chromosome"/>
</dbReference>
<evidence type="ECO:0000256" key="7">
    <source>
        <dbReference type="ARBA" id="ARBA00022722"/>
    </source>
</evidence>
<dbReference type="EMBL" id="AP019860">
    <property type="protein sequence ID" value="BBM83737.1"/>
    <property type="molecule type" value="Genomic_DNA"/>
</dbReference>
<dbReference type="GO" id="GO:0006298">
    <property type="term" value="P:mismatch repair"/>
    <property type="evidence" value="ECO:0007669"/>
    <property type="project" value="TreeGrafter"/>
</dbReference>
<evidence type="ECO:0000256" key="3">
    <source>
        <dbReference type="ARBA" id="ARBA00004065"/>
    </source>
</evidence>
<comment type="function">
    <text evidence="3 12">Endonuclease that specifically degrades the RNA of RNA-DNA hybrids.</text>
</comment>
<sequence length="217" mass="24419">MKILGIDEAGRGCVIGPMVLAAVMVTQKSWDRLLKCGVKDSKKLSQKKREALVDEIRDIALGTEITVVPPSKIDEYCAKKRLNVLEAEVAVELIKKRQPDVVYIDAPGRGGHKFKEQLENLLDERQICIVAENHADDNYPVVAAASILAKVTRDNAIEDLRKKFGDFGSGYPSDAKTQHFIDRLCEEQQPLPDYIRHSWSTVKRKLTGEQDQLFMND</sequence>
<comment type="catalytic activity">
    <reaction evidence="1 11 12">
        <text>Endonucleolytic cleavage to 5'-phosphomonoester.</text>
        <dbReference type="EC" id="3.1.26.4"/>
    </reaction>
</comment>
<name>A0A5S9F2J1_UABAM</name>
<dbReference type="AlphaFoldDB" id="A0A5S9F2J1"/>